<dbReference type="AlphaFoldDB" id="K9EH54"/>
<gene>
    <name evidence="3" type="ORF">HMPREF9233_00061</name>
</gene>
<keyword evidence="4" id="KW-1185">Reference proteome</keyword>
<keyword evidence="2" id="KW-0472">Membrane</keyword>
<feature type="transmembrane region" description="Helical" evidence="2">
    <location>
        <begin position="121"/>
        <end position="140"/>
    </location>
</feature>
<dbReference type="Proteomes" id="UP000009888">
    <property type="component" value="Unassembled WGS sequence"/>
</dbReference>
<evidence type="ECO:0008006" key="5">
    <source>
        <dbReference type="Google" id="ProtNLM"/>
    </source>
</evidence>
<dbReference type="PATRIC" id="fig|883066.3.peg.64"/>
<proteinExistence type="predicted"/>
<name>K9EH54_9ACTO</name>
<keyword evidence="2" id="KW-0812">Transmembrane</keyword>
<keyword evidence="2" id="KW-1133">Transmembrane helix</keyword>
<feature type="compositionally biased region" description="Acidic residues" evidence="1">
    <location>
        <begin position="64"/>
        <end position="76"/>
    </location>
</feature>
<accession>K9EH54</accession>
<reference evidence="3 4" key="1">
    <citation type="submission" date="2012-09" db="EMBL/GenBank/DDBJ databases">
        <title>The Genome Sequence of Actinobaculum massiliae ACS-171-V-COL2.</title>
        <authorList>
            <consortium name="The Broad Institute Genome Sequencing Platform"/>
            <person name="Earl A."/>
            <person name="Ward D."/>
            <person name="Feldgarden M."/>
            <person name="Gevers D."/>
            <person name="Saerens B."/>
            <person name="Vaneechoutte M."/>
            <person name="Walker B."/>
            <person name="Young S.K."/>
            <person name="Zeng Q."/>
            <person name="Gargeya S."/>
            <person name="Fitzgerald M."/>
            <person name="Haas B."/>
            <person name="Abouelleil A."/>
            <person name="Alvarado L."/>
            <person name="Arachchi H.M."/>
            <person name="Berlin A."/>
            <person name="Chapman S.B."/>
            <person name="Goldberg J."/>
            <person name="Griggs A."/>
            <person name="Gujja S."/>
            <person name="Hansen M."/>
            <person name="Howarth C."/>
            <person name="Imamovic A."/>
            <person name="Larimer J."/>
            <person name="McCowen C."/>
            <person name="Montmayeur A."/>
            <person name="Murphy C."/>
            <person name="Neiman D."/>
            <person name="Pearson M."/>
            <person name="Priest M."/>
            <person name="Roberts A."/>
            <person name="Saif S."/>
            <person name="Shea T."/>
            <person name="Sisk P."/>
            <person name="Sykes S."/>
            <person name="Wortman J."/>
            <person name="Nusbaum C."/>
            <person name="Birren B."/>
        </authorList>
    </citation>
    <scope>NUCLEOTIDE SEQUENCE [LARGE SCALE GENOMIC DNA]</scope>
    <source>
        <strain evidence="4">ACS-171-V-Col2</strain>
    </source>
</reference>
<sequence length="157" mass="16724">MDQRSDGMNDAEFDAAWERLAADLEKEMPEQSASLPAQPGPLQFRNAADLLAGRGPRDWTPPDGSDEEVPFEEGFDPETFASYNPPPTPAHPAARWMWAGAGVAIILAILCITHYLPYGTVGALVAGCAALVCVAAAVILTSPAREDTDPFDDGARL</sequence>
<organism evidence="3 4">
    <name type="scientific">Actinobaculum massiliense ACS-171-V-Col2</name>
    <dbReference type="NCBI Taxonomy" id="883066"/>
    <lineage>
        <taxon>Bacteria</taxon>
        <taxon>Bacillati</taxon>
        <taxon>Actinomycetota</taxon>
        <taxon>Actinomycetes</taxon>
        <taxon>Actinomycetales</taxon>
        <taxon>Actinomycetaceae</taxon>
        <taxon>Actinobaculum</taxon>
    </lineage>
</organism>
<evidence type="ECO:0000256" key="2">
    <source>
        <dbReference type="SAM" id="Phobius"/>
    </source>
</evidence>
<evidence type="ECO:0000256" key="1">
    <source>
        <dbReference type="SAM" id="MobiDB-lite"/>
    </source>
</evidence>
<feature type="transmembrane region" description="Helical" evidence="2">
    <location>
        <begin position="96"/>
        <end position="115"/>
    </location>
</feature>
<dbReference type="STRING" id="202789.GCA_001457435_00130"/>
<dbReference type="HOGENOM" id="CLU_1500451_0_0_11"/>
<evidence type="ECO:0000313" key="3">
    <source>
        <dbReference type="EMBL" id="EKU95973.1"/>
    </source>
</evidence>
<evidence type="ECO:0000313" key="4">
    <source>
        <dbReference type="Proteomes" id="UP000009888"/>
    </source>
</evidence>
<dbReference type="RefSeq" id="WP_007000279.1">
    <property type="nucleotide sequence ID" value="NZ_JH992955.1"/>
</dbReference>
<feature type="region of interest" description="Disordered" evidence="1">
    <location>
        <begin position="53"/>
        <end position="86"/>
    </location>
</feature>
<comment type="caution">
    <text evidence="3">The sequence shown here is derived from an EMBL/GenBank/DDBJ whole genome shotgun (WGS) entry which is preliminary data.</text>
</comment>
<protein>
    <recommendedName>
        <fullName evidence="5">DUF3040 domain-containing protein</fullName>
    </recommendedName>
</protein>
<dbReference type="EMBL" id="AGWL01000001">
    <property type="protein sequence ID" value="EKU95973.1"/>
    <property type="molecule type" value="Genomic_DNA"/>
</dbReference>